<feature type="compositionally biased region" description="Low complexity" evidence="1">
    <location>
        <begin position="29"/>
        <end position="56"/>
    </location>
</feature>
<keyword evidence="3" id="KW-1185">Reference proteome</keyword>
<feature type="compositionally biased region" description="Basic and acidic residues" evidence="1">
    <location>
        <begin position="72"/>
        <end position="81"/>
    </location>
</feature>
<feature type="compositionally biased region" description="Polar residues" evidence="1">
    <location>
        <begin position="576"/>
        <end position="596"/>
    </location>
</feature>
<comment type="caution">
    <text evidence="2">The sequence shown here is derived from an EMBL/GenBank/DDBJ whole genome shotgun (WGS) entry which is preliminary data.</text>
</comment>
<feature type="compositionally biased region" description="Basic and acidic residues" evidence="1">
    <location>
        <begin position="465"/>
        <end position="478"/>
    </location>
</feature>
<proteinExistence type="predicted"/>
<dbReference type="Proteomes" id="UP001292094">
    <property type="component" value="Unassembled WGS sequence"/>
</dbReference>
<sequence>MASKNIIKGPRDSFNKVGSVKFAKRNKKVSSSSSVVVGVGGVVTTSSGDGVDSRSSQGGGAGKSGHGTMKKPSHEGQEDKPGTPTTAPPVPKPRTLLPDGGKLHTIKESPTTPPSLSSPTTPSSLSSPTTPSSLSSPTTPSSLSSPTTPSSLSSSSSTLVEGTKTRHRLDLKLDLKPVYENASHLSDTRQKTNHQAVIPDVVSMTHADGKSHKKKSGNASSKNAEHGKPKFKINKHTRQQQQQQPSSPGIDTHKHLQNSVIKDTGEEFTTRKNETSLLMSSDAEWPTLQSSHRVKVGANKAKAGNPCVPEKSTSTAVPNPQKSSSVKVSGGVVSDKNMMKRMGAYVPEKSTIITKTDPHTREKSVHSSSNRTHTPRSTASTNPLHAELISKYSSRGGGGGGGGKVSRLHKVKTKEPKSVQELFSGYKFNVYGDRLMDASGSDRLKMEQTTVLQDDSFSLYTSTDNNKENKHITKHGESTVKGTGTSTIDGEKSATGKDPVPDKPERHIKKQLVSQEAPEPHKRIKKSVNFTVEPSLSQGLPTPPGGASGDGSKTPDQDLRSHHGSVKVPRKASGDDANSFNRGLASYTPSKIQIGSTFELGVSRTHPPPQAPPPAPPAPMEVTEEEYLRPADDNETVTWSAESTSDMLF</sequence>
<dbReference type="EMBL" id="JAWZYT010002860">
    <property type="protein sequence ID" value="KAK4301595.1"/>
    <property type="molecule type" value="Genomic_DNA"/>
</dbReference>
<evidence type="ECO:0000313" key="2">
    <source>
        <dbReference type="EMBL" id="KAK4301595.1"/>
    </source>
</evidence>
<feature type="compositionally biased region" description="Basic and acidic residues" evidence="1">
    <location>
        <begin position="356"/>
        <end position="365"/>
    </location>
</feature>
<name>A0AAE1U095_9EUCA</name>
<feature type="compositionally biased region" description="Polar residues" evidence="1">
    <location>
        <begin position="311"/>
        <end position="321"/>
    </location>
</feature>
<organism evidence="2 3">
    <name type="scientific">Petrolisthes manimaculis</name>
    <dbReference type="NCBI Taxonomy" id="1843537"/>
    <lineage>
        <taxon>Eukaryota</taxon>
        <taxon>Metazoa</taxon>
        <taxon>Ecdysozoa</taxon>
        <taxon>Arthropoda</taxon>
        <taxon>Crustacea</taxon>
        <taxon>Multicrustacea</taxon>
        <taxon>Malacostraca</taxon>
        <taxon>Eumalacostraca</taxon>
        <taxon>Eucarida</taxon>
        <taxon>Decapoda</taxon>
        <taxon>Pleocyemata</taxon>
        <taxon>Anomura</taxon>
        <taxon>Galatheoidea</taxon>
        <taxon>Porcellanidae</taxon>
        <taxon>Petrolisthes</taxon>
    </lineage>
</organism>
<feature type="compositionally biased region" description="Polar residues" evidence="1">
    <location>
        <begin position="636"/>
        <end position="649"/>
    </location>
</feature>
<gene>
    <name evidence="2" type="ORF">Pmani_026262</name>
</gene>
<feature type="compositionally biased region" description="Basic and acidic residues" evidence="1">
    <location>
        <begin position="168"/>
        <end position="177"/>
    </location>
</feature>
<feature type="compositionally biased region" description="Basic and acidic residues" evidence="1">
    <location>
        <begin position="489"/>
        <end position="505"/>
    </location>
</feature>
<feature type="compositionally biased region" description="Pro residues" evidence="1">
    <location>
        <begin position="606"/>
        <end position="619"/>
    </location>
</feature>
<feature type="compositionally biased region" description="Polar residues" evidence="1">
    <location>
        <begin position="528"/>
        <end position="540"/>
    </location>
</feature>
<feature type="compositionally biased region" description="Low complexity" evidence="1">
    <location>
        <begin position="322"/>
        <end position="334"/>
    </location>
</feature>
<evidence type="ECO:0000256" key="1">
    <source>
        <dbReference type="SAM" id="MobiDB-lite"/>
    </source>
</evidence>
<feature type="compositionally biased region" description="Gly residues" evidence="1">
    <location>
        <begin position="395"/>
        <end position="404"/>
    </location>
</feature>
<feature type="compositionally biased region" description="Polar residues" evidence="1">
    <location>
        <begin position="366"/>
        <end position="383"/>
    </location>
</feature>
<accession>A0AAE1U095</accession>
<reference evidence="2" key="1">
    <citation type="submission" date="2023-11" db="EMBL/GenBank/DDBJ databases">
        <title>Genome assemblies of two species of porcelain crab, Petrolisthes cinctipes and Petrolisthes manimaculis (Anomura: Porcellanidae).</title>
        <authorList>
            <person name="Angst P."/>
        </authorList>
    </citation>
    <scope>NUCLEOTIDE SEQUENCE</scope>
    <source>
        <strain evidence="2">PB745_02</strain>
        <tissue evidence="2">Gill</tissue>
    </source>
</reference>
<dbReference type="AlphaFoldDB" id="A0AAE1U095"/>
<feature type="compositionally biased region" description="Low complexity" evidence="1">
    <location>
        <begin position="114"/>
        <end position="159"/>
    </location>
</feature>
<feature type="region of interest" description="Disordered" evidence="1">
    <location>
        <begin position="295"/>
        <end position="416"/>
    </location>
</feature>
<feature type="compositionally biased region" description="Basic residues" evidence="1">
    <location>
        <begin position="229"/>
        <end position="238"/>
    </location>
</feature>
<feature type="region of interest" description="Disordered" evidence="1">
    <location>
        <begin position="463"/>
        <end position="649"/>
    </location>
</feature>
<protein>
    <submittedName>
        <fullName evidence="2">Uncharacterized protein</fullName>
    </submittedName>
</protein>
<evidence type="ECO:0000313" key="3">
    <source>
        <dbReference type="Proteomes" id="UP001292094"/>
    </source>
</evidence>
<feature type="region of interest" description="Disordered" evidence="1">
    <location>
        <begin position="23"/>
        <end position="268"/>
    </location>
</feature>